<dbReference type="AlphaFoldDB" id="B4RD00"/>
<dbReference type="EMBL" id="CP000747">
    <property type="protein sequence ID" value="ACG79932.1"/>
    <property type="molecule type" value="Genomic_DNA"/>
</dbReference>
<feature type="domain" description="ISXO2-like transposase" evidence="1">
    <location>
        <begin position="142"/>
        <end position="292"/>
    </location>
</feature>
<evidence type="ECO:0000313" key="3">
    <source>
        <dbReference type="Proteomes" id="UP000001868"/>
    </source>
</evidence>
<dbReference type="NCBIfam" id="NF033547">
    <property type="entry name" value="transpos_IS1595"/>
    <property type="match status" value="1"/>
</dbReference>
<dbReference type="PANTHER" id="PTHR47163">
    <property type="entry name" value="DDE_TNP_IS1595 DOMAIN-CONTAINING PROTEIN"/>
    <property type="match status" value="1"/>
</dbReference>
<name>B4RD00_PHEZH</name>
<dbReference type="InterPro" id="IPR024445">
    <property type="entry name" value="Tnp_ISXO2-like"/>
</dbReference>
<dbReference type="eggNOG" id="COG3677">
    <property type="taxonomic scope" value="Bacteria"/>
</dbReference>
<organism evidence="2 3">
    <name type="scientific">Phenylobacterium zucineum (strain HLK1)</name>
    <dbReference type="NCBI Taxonomy" id="450851"/>
    <lineage>
        <taxon>Bacteria</taxon>
        <taxon>Pseudomonadati</taxon>
        <taxon>Pseudomonadota</taxon>
        <taxon>Alphaproteobacteria</taxon>
        <taxon>Caulobacterales</taxon>
        <taxon>Caulobacteraceae</taxon>
        <taxon>Phenylobacterium</taxon>
    </lineage>
</organism>
<dbReference type="KEGG" id="pzu:PHZ_c3523"/>
<dbReference type="STRING" id="450851.PHZ_c3523"/>
<dbReference type="Proteomes" id="UP000001868">
    <property type="component" value="Chromosome"/>
</dbReference>
<dbReference type="InterPro" id="IPR053164">
    <property type="entry name" value="IS1016-like_transposase"/>
</dbReference>
<dbReference type="Pfam" id="PF12760">
    <property type="entry name" value="Zn_ribbon_IS1595"/>
    <property type="match status" value="1"/>
</dbReference>
<dbReference type="HOGENOM" id="CLU_044348_1_2_5"/>
<sequence>MLPTPPDLTLDQIMTRFATDEAARAYLEAVRWPEGPVCPHCGNADAARVYEIAANPAKKVRAGLRECKECGKQFTVTVGTIFEDSKIPLRKWLVAWYMLCSSKKGISALQMQRMLELGSYRSAWFMMHRIRFALREPAFTDKLGGGGGTVEADETYVGGRETNKPLAKRKRGQIGGVGKQVVFTLVERGGRARSFRVPNVTGKTLDPILRAHVSSDATLMTDEAGQYRNIGKEFAAHETVNHGKDEYVRGKAHSNTVEGYFSLFKRGLNGTFHHIGPQYLNQYLAEFDFRYNHRDISDGARTREGLKKVRGKRLMLHRAAPRP</sequence>
<accession>B4RD00</accession>
<reference evidence="2 3" key="1">
    <citation type="journal article" date="2008" name="BMC Genomics">
        <title>Complete genome of Phenylobacterium zucineum - a novel facultative intracellular bacterium isolated from human erythroleukemia cell line K562.</title>
        <authorList>
            <person name="Luo Y."/>
            <person name="Xu X."/>
            <person name="Ding Z."/>
            <person name="Liu Z."/>
            <person name="Zhang B."/>
            <person name="Yan Z."/>
            <person name="Sun J."/>
            <person name="Hu S."/>
            <person name="Hu X."/>
        </authorList>
    </citation>
    <scope>NUCLEOTIDE SEQUENCE [LARGE SCALE GENOMIC DNA]</scope>
    <source>
        <strain evidence="2 3">HLK1</strain>
    </source>
</reference>
<proteinExistence type="predicted"/>
<gene>
    <name evidence="2" type="ordered locus">PHZ_c3523</name>
</gene>
<dbReference type="SMART" id="SM01126">
    <property type="entry name" value="DDE_Tnp_IS1595"/>
    <property type="match status" value="1"/>
</dbReference>
<protein>
    <submittedName>
        <fullName evidence="2">Transposase</fullName>
    </submittedName>
</protein>
<evidence type="ECO:0000259" key="1">
    <source>
        <dbReference type="SMART" id="SM01126"/>
    </source>
</evidence>
<keyword evidence="3" id="KW-1185">Reference proteome</keyword>
<dbReference type="Pfam" id="PF12762">
    <property type="entry name" value="DDE_Tnp_IS1595"/>
    <property type="match status" value="1"/>
</dbReference>
<dbReference type="InterPro" id="IPR024442">
    <property type="entry name" value="Transposase_Zn_ribbon"/>
</dbReference>
<dbReference type="PANTHER" id="PTHR47163:SF2">
    <property type="entry name" value="SI:DKEY-17M8.2"/>
    <property type="match status" value="1"/>
</dbReference>
<evidence type="ECO:0000313" key="2">
    <source>
        <dbReference type="EMBL" id="ACG79932.1"/>
    </source>
</evidence>